<feature type="domain" description="Carrier" evidence="9">
    <location>
        <begin position="1209"/>
        <end position="1286"/>
    </location>
</feature>
<dbReference type="InterPro" id="IPR001242">
    <property type="entry name" value="Condensation_dom"/>
</dbReference>
<dbReference type="Pfam" id="PF13193">
    <property type="entry name" value="AMP-binding_C"/>
    <property type="match status" value="1"/>
</dbReference>
<dbReference type="EMBL" id="CP089982">
    <property type="protein sequence ID" value="WXA96427.1"/>
    <property type="molecule type" value="Genomic_DNA"/>
</dbReference>
<dbReference type="InterPro" id="IPR016035">
    <property type="entry name" value="Acyl_Trfase/lysoPLipase"/>
</dbReference>
<dbReference type="Pfam" id="PF00501">
    <property type="entry name" value="AMP-binding"/>
    <property type="match status" value="1"/>
</dbReference>
<dbReference type="SUPFAM" id="SSF56801">
    <property type="entry name" value="Acetyl-CoA synthetase-like"/>
    <property type="match status" value="1"/>
</dbReference>
<gene>
    <name evidence="12" type="ORF">LZC95_06190</name>
</gene>
<feature type="region of interest" description="Disordered" evidence="8">
    <location>
        <begin position="1194"/>
        <end position="1215"/>
    </location>
</feature>
<keyword evidence="13" id="KW-1185">Reference proteome</keyword>
<evidence type="ECO:0000256" key="2">
    <source>
        <dbReference type="ARBA" id="ARBA00022450"/>
    </source>
</evidence>
<dbReference type="SMART" id="SM00827">
    <property type="entry name" value="PKS_AT"/>
    <property type="match status" value="1"/>
</dbReference>
<accession>A0ABZ2KFX8</accession>
<dbReference type="InterPro" id="IPR010071">
    <property type="entry name" value="AA_adenyl_dom"/>
</dbReference>
<evidence type="ECO:0000259" key="11">
    <source>
        <dbReference type="PROSITE" id="PS52019"/>
    </source>
</evidence>
<evidence type="ECO:0000259" key="9">
    <source>
        <dbReference type="PROSITE" id="PS50075"/>
    </source>
</evidence>
<dbReference type="InterPro" id="IPR016039">
    <property type="entry name" value="Thiolase-like"/>
</dbReference>
<dbReference type="Gene3D" id="1.10.1200.10">
    <property type="entry name" value="ACP-like"/>
    <property type="match status" value="2"/>
</dbReference>
<dbReference type="InterPro" id="IPR057737">
    <property type="entry name" value="Condensation_MtbB-like"/>
</dbReference>
<dbReference type="PROSITE" id="PS50075">
    <property type="entry name" value="CARRIER"/>
    <property type="match status" value="2"/>
</dbReference>
<dbReference type="InterPro" id="IPR001031">
    <property type="entry name" value="Thioesterase"/>
</dbReference>
<dbReference type="InterPro" id="IPR016036">
    <property type="entry name" value="Malonyl_transacylase_ACP-bd"/>
</dbReference>
<organism evidence="12 13">
    <name type="scientific">Pendulispora brunnea</name>
    <dbReference type="NCBI Taxonomy" id="2905690"/>
    <lineage>
        <taxon>Bacteria</taxon>
        <taxon>Pseudomonadati</taxon>
        <taxon>Myxococcota</taxon>
        <taxon>Myxococcia</taxon>
        <taxon>Myxococcales</taxon>
        <taxon>Sorangiineae</taxon>
        <taxon>Pendulisporaceae</taxon>
        <taxon>Pendulispora</taxon>
    </lineage>
</organism>
<dbReference type="InterPro" id="IPR001227">
    <property type="entry name" value="Ac_transferase_dom_sf"/>
</dbReference>
<dbReference type="InterPro" id="IPR009081">
    <property type="entry name" value="PP-bd_ACP"/>
</dbReference>
<evidence type="ECO:0000313" key="13">
    <source>
        <dbReference type="Proteomes" id="UP001379533"/>
    </source>
</evidence>
<dbReference type="InterPro" id="IPR014031">
    <property type="entry name" value="Ketoacyl_synth_C"/>
</dbReference>
<evidence type="ECO:0000256" key="5">
    <source>
        <dbReference type="ARBA" id="ARBA00022679"/>
    </source>
</evidence>
<dbReference type="CDD" id="cd12114">
    <property type="entry name" value="A_NRPS_TlmIV_like"/>
    <property type="match status" value="1"/>
</dbReference>
<protein>
    <submittedName>
        <fullName evidence="12">Amino acid adenylation domain-containing protein</fullName>
    </submittedName>
</protein>
<keyword evidence="2" id="KW-0596">Phosphopantetheine</keyword>
<dbReference type="InterPro" id="IPR020841">
    <property type="entry name" value="PKS_Beta-ketoAc_synthase_dom"/>
</dbReference>
<evidence type="ECO:0000256" key="1">
    <source>
        <dbReference type="ARBA" id="ARBA00004924"/>
    </source>
</evidence>
<dbReference type="SUPFAM" id="SSF47336">
    <property type="entry name" value="ACP-like"/>
    <property type="match status" value="2"/>
</dbReference>
<dbReference type="InterPro" id="IPR042104">
    <property type="entry name" value="PKS_dehydratase_sf"/>
</dbReference>
<dbReference type="CDD" id="cd19535">
    <property type="entry name" value="Cyc_NRPS"/>
    <property type="match status" value="1"/>
</dbReference>
<dbReference type="Pfam" id="PF00698">
    <property type="entry name" value="Acyl_transf_1"/>
    <property type="match status" value="1"/>
</dbReference>
<dbReference type="Pfam" id="PF22621">
    <property type="entry name" value="CurL-like_PKS_C"/>
    <property type="match status" value="1"/>
</dbReference>
<comment type="caution">
    <text evidence="7">Lacks conserved residue(s) required for the propagation of feature annotation.</text>
</comment>
<dbReference type="SUPFAM" id="SSF53474">
    <property type="entry name" value="alpha/beta-Hydrolases"/>
    <property type="match status" value="1"/>
</dbReference>
<name>A0ABZ2KFX8_9BACT</name>
<dbReference type="InterPro" id="IPR050091">
    <property type="entry name" value="PKS_NRPS_Biosynth_Enz"/>
</dbReference>
<dbReference type="PROSITE" id="PS00455">
    <property type="entry name" value="AMP_BINDING"/>
    <property type="match status" value="1"/>
</dbReference>
<evidence type="ECO:0000256" key="4">
    <source>
        <dbReference type="ARBA" id="ARBA00022598"/>
    </source>
</evidence>
<dbReference type="SMART" id="SM00823">
    <property type="entry name" value="PKS_PP"/>
    <property type="match status" value="2"/>
</dbReference>
<keyword evidence="3" id="KW-0597">Phosphoprotein</keyword>
<dbReference type="Gene3D" id="3.40.47.10">
    <property type="match status" value="1"/>
</dbReference>
<dbReference type="RefSeq" id="WP_394847043.1">
    <property type="nucleotide sequence ID" value="NZ_CP089982.1"/>
</dbReference>
<dbReference type="Pfam" id="PF00550">
    <property type="entry name" value="PP-binding"/>
    <property type="match status" value="2"/>
</dbReference>
<dbReference type="InterPro" id="IPR025110">
    <property type="entry name" value="AMP-bd_C"/>
</dbReference>
<dbReference type="Gene3D" id="3.40.366.10">
    <property type="entry name" value="Malonyl-Coenzyme A Acyl Carrier Protein, domain 2"/>
    <property type="match status" value="1"/>
</dbReference>
<comment type="pathway">
    <text evidence="1">Siderophore biosynthesis.</text>
</comment>
<dbReference type="CDD" id="cd00833">
    <property type="entry name" value="PKS"/>
    <property type="match status" value="1"/>
</dbReference>
<dbReference type="Pfam" id="PF00668">
    <property type="entry name" value="Condensation"/>
    <property type="match status" value="1"/>
</dbReference>
<dbReference type="InterPro" id="IPR029058">
    <property type="entry name" value="AB_hydrolase_fold"/>
</dbReference>
<sequence length="2583" mass="282516">MTSAVDTRPNQDPKSVLSRALREIREYRSRVAVLEAAQNEPIAIVGMACRLPGGISDPDGLWQLLVSGGDAIGHVPEGRWSAAEFQESCTRAGGFVPDLDAFDAQFFGISPREAVSLDPQQRLFLEMSWEALENAGQSPDELAETATGVFVGITNYDYCQVMMQKTDPSELDAYCLTSNASTFAAGRLSYWLNLRGPSLSVDTACSSSLVAVHLACQSLRSGECATAIAGGVNALLAPEWFVVLSRARMLSPDGRCKTFSRDADGYARAEGGAAVVLKRLSDAIAHRDHIYGVIRGSAMNQDGQSGGITVPNPAAQQAVIREALKRARVAPSAIGYVEAHGTGTPLGDPIELRALSAVLSDGRARDRRLTVGAIKANVGHLEPAAGVTGLLKVALTLEHGAIPPQIHADELNPNIDVDELGVRIPTETVPWPRGTEARIAGLSSFGASGTNVHMVVEEGPRPWTRSSANAERPLHVLTVSAKNEGSLIEAVADLRDYLARHPHVPLANIAFTRNAGRAHFAHRFAVVASDHASAIAELDGFAQSGHCTRTPSRGRPRVAFLFTGQGAQYAGMARGLHAAHPMFRSIIDECDAFLVPHMDRRLKDVLFGDSDAWIDETQYTQPALFAVEYALAKLWMSWGVQPAALLGHSVGEYVAACIAGIFSLEDGLKLIATRAAMMQRVTLRGAMASVAATRAQVEAALRPHAHEVSLAAINGAESIVISGDEARVEALMAQFGAEGIKCKRLTVSHAFHSPHMDAVVDALAAAASEIEFERPQIPVISNLTGQPLSAMLPMTGQYFADHARQPVDFLAGVQHLAAQGVDTFVEIGPAPVLLAMAKASVPSSEGAQFLPSLRKGRSDWQTLLPSVAGLYQAGADIDWDGFDRDYERERVALPTYPFQRKRFWFSAKERATPATPKKSSSLLGEKIASPFEGIQFQNTYSIAAHPCLGDCILDDLKVVNIGVYIEAARQSAGKTSVIRDLVVVSPFVLGDDEERPVHVVLHPEGDGHRFEYFSQADRWTLHVQARMESMASPIEGTLPIDELQVRLREEIDAATFYYLMAQRRLHLGPSARWIEHAWRTDGEALARMRAPRAGEAQPYLLHPGLVDAALQLLFACFGKEQSREATYMLVSIDRAFFAAYPGGETLCHAKLRESKGDGRSLVADVTLADARGSVFARLEGAHLRLASRHAVAEAIRSSASTPPHPNPRPSGQNAPQTIVERVAAILRMDIADIDPKVPLHTLGFDSLMTVELANTTKRDFGVTLPMTLVADGASLETIIERVTSRGQGKPSDESQITHDAAGRHAPFGLTDLQQAYLLGRSGLFELGDTSTYFFLEVDVTDLDLPRFESSFREVIRRHDMLRAVVSPDGEQRVLAEVPDYVIDTLDLRGREPADVEAALLATRVQMSEQVLPAERFPLFDVRATLLDKGVTRVHLGFDALIVDAWSTSLLLREWATIYRGGGASLPKLEITFRDYVRGLERLEDTDSYRSSRAYWMERLPTLPPPPELPLAKSPSLVKKGRFVHRSTRLGAERWQRLQEHAKRLGVTTSAAICTAYAEVLAAWSKSSHFTLNVLFFNRRPLHPQVSQLVGNFSATSLLEVDGDPRESFTSRARKLQRQLWSDLEHSDMSGVRVLREFNRLHGNRARAGMPVVFASTINFRSDDEPVPLGLGQHLSAMGTSAREIGSSIRTPQVWLDHQVVQDGGELIVNWDVVEELMPEGMIPAMFAAYRDLLVRLADDPQAWESARLLTPDEDLETRRKANDTAAPVPEGLLHDAFCRRAAEDPARIAIATATRTLSYGDVDRLSNRLAHWLRRNGARPNQLVAVRMEKGWEQVVAVLAVLKAGAAYVPIDARLPEDRVRTLLVDAQVNLLLTQSWLEPVPVDGIATRSVDPELQAAPTQDDGRALAAVQRPTDLAYVIYTSGSTGVPKGVMIEHRAALNTIVDLNERFHVTASDRVLSLSALNFDLSVYDIFGLLAVGGAIVLPDPRELREPAHWTSLVVQHGVTIWNTVPALMEMLVGHGASRNEPLPLRTIMMSGDWIPVTLPDRIREWLPDSDVYSLGGATEAAIWSIYYPITETKPGWTSVPYGKPLRNQRMYVLNDAMQPCPTWVPGQLYIGGEGVARGYWRDEVKTRRSFIRHPISGERLYRTGDLGRYWPDGHIEFLGREDGQVKIQGYRIELGEIEAALAQHPAVRAVAATAIGEARGNNKRLVAFAQSDDAAVSGDDLRAWLLGKISEYAVPQAITLVPSLPLSANGKVDRSALVQMASHAASDKDAPVAPRTETETALVDIWRQLLAADEIGIRQSFFDLGGSSVTAVRLMSRIHQRFDIELPLSTLFEHPTVEQLAQSIETGAHRRALVAIQPRGTGTPFFFMHPVGGNVLCYAELARLLGTEQPFYGLQALAEQGETLEEMAGHYIAEIRRVQPHGPYRLGGWSMGGVLAFEMAQQLRAAGESIELLAILDITESPSCDGNPRVVDDSALRTWFETDLAALAAGDETSALFSLFKRNSRALLAYQSKHYDGPILFFRGTDRGGARAEVAREWLQMAQGGRVVDLACDHYGIVRAPFIHTIATELQKEIQ</sequence>
<dbReference type="SUPFAM" id="SSF52151">
    <property type="entry name" value="FabD/lysophospholipase-like"/>
    <property type="match status" value="1"/>
</dbReference>
<dbReference type="Gene3D" id="3.30.559.10">
    <property type="entry name" value="Chloramphenicol acetyltransferase-like domain"/>
    <property type="match status" value="1"/>
</dbReference>
<evidence type="ECO:0000256" key="3">
    <source>
        <dbReference type="ARBA" id="ARBA00022553"/>
    </source>
</evidence>
<dbReference type="InterPro" id="IPR049900">
    <property type="entry name" value="PKS_mFAS_DH"/>
</dbReference>
<dbReference type="Gene3D" id="3.40.50.980">
    <property type="match status" value="2"/>
</dbReference>
<dbReference type="InterPro" id="IPR020807">
    <property type="entry name" value="PKS_DH"/>
</dbReference>
<dbReference type="PANTHER" id="PTHR43775">
    <property type="entry name" value="FATTY ACID SYNTHASE"/>
    <property type="match status" value="1"/>
</dbReference>
<dbReference type="Proteomes" id="UP001379533">
    <property type="component" value="Chromosome"/>
</dbReference>
<dbReference type="InterPro" id="IPR036736">
    <property type="entry name" value="ACP-like_sf"/>
</dbReference>
<dbReference type="Pfam" id="PF02801">
    <property type="entry name" value="Ketoacyl-synt_C"/>
    <property type="match status" value="1"/>
</dbReference>
<dbReference type="Gene3D" id="3.10.129.110">
    <property type="entry name" value="Polyketide synthase dehydratase"/>
    <property type="match status" value="1"/>
</dbReference>
<dbReference type="PROSITE" id="PS00606">
    <property type="entry name" value="KS3_1"/>
    <property type="match status" value="1"/>
</dbReference>
<dbReference type="NCBIfam" id="TIGR01733">
    <property type="entry name" value="AA-adenyl-dom"/>
    <property type="match status" value="1"/>
</dbReference>
<dbReference type="SMART" id="SM00826">
    <property type="entry name" value="PKS_DH"/>
    <property type="match status" value="1"/>
</dbReference>
<dbReference type="InterPro" id="IPR023213">
    <property type="entry name" value="CAT-like_dom_sf"/>
</dbReference>
<dbReference type="Pfam" id="PF14765">
    <property type="entry name" value="PS-DH"/>
    <property type="match status" value="1"/>
</dbReference>
<feature type="region of interest" description="N-terminal hotdog fold" evidence="7">
    <location>
        <begin position="920"/>
        <end position="1034"/>
    </location>
</feature>
<dbReference type="InterPro" id="IPR000873">
    <property type="entry name" value="AMP-dep_synth/lig_dom"/>
</dbReference>
<evidence type="ECO:0000256" key="7">
    <source>
        <dbReference type="PROSITE-ProRule" id="PRU01363"/>
    </source>
</evidence>
<dbReference type="SUPFAM" id="SSF52777">
    <property type="entry name" value="CoA-dependent acyltransferases"/>
    <property type="match status" value="2"/>
</dbReference>
<dbReference type="PANTHER" id="PTHR43775:SF51">
    <property type="entry name" value="INACTIVE PHENOLPHTHIOCEROL SYNTHESIS POLYKETIDE SYNTHASE TYPE I PKS1-RELATED"/>
    <property type="match status" value="1"/>
</dbReference>
<reference evidence="12 13" key="1">
    <citation type="submission" date="2021-12" db="EMBL/GenBank/DDBJ databases">
        <title>Discovery of the Pendulisporaceae a myxobacterial family with distinct sporulation behavior and unique specialized metabolism.</title>
        <authorList>
            <person name="Garcia R."/>
            <person name="Popoff A."/>
            <person name="Bader C.D."/>
            <person name="Loehr J."/>
            <person name="Walesch S."/>
            <person name="Walt C."/>
            <person name="Boldt J."/>
            <person name="Bunk B."/>
            <person name="Haeckl F.J.F.P.J."/>
            <person name="Gunesch A.P."/>
            <person name="Birkelbach J."/>
            <person name="Nuebel U."/>
            <person name="Pietschmann T."/>
            <person name="Bach T."/>
            <person name="Mueller R."/>
        </authorList>
    </citation>
    <scope>NUCLEOTIDE SEQUENCE [LARGE SCALE GENOMIC DNA]</scope>
    <source>
        <strain evidence="12 13">MSr12523</strain>
    </source>
</reference>
<dbReference type="SUPFAM" id="SSF55048">
    <property type="entry name" value="Probable ACP-binding domain of malonyl-CoA ACP transacylase"/>
    <property type="match status" value="1"/>
</dbReference>
<evidence type="ECO:0000259" key="10">
    <source>
        <dbReference type="PROSITE" id="PS52004"/>
    </source>
</evidence>
<proteinExistence type="inferred from homology"/>
<dbReference type="SMART" id="SM01294">
    <property type="entry name" value="PKS_PP_betabranch"/>
    <property type="match status" value="1"/>
</dbReference>
<dbReference type="Gene3D" id="3.30.559.30">
    <property type="entry name" value="Nonribosomal peptide synthetase, condensation domain"/>
    <property type="match status" value="1"/>
</dbReference>
<dbReference type="SMART" id="SM00825">
    <property type="entry name" value="PKS_KS"/>
    <property type="match status" value="1"/>
</dbReference>
<dbReference type="PROSITE" id="PS52019">
    <property type="entry name" value="PKS_MFAS_DH"/>
    <property type="match status" value="1"/>
</dbReference>
<dbReference type="Pfam" id="PF00975">
    <property type="entry name" value="Thioesterase"/>
    <property type="match status" value="1"/>
</dbReference>
<keyword evidence="5" id="KW-0808">Transferase</keyword>
<dbReference type="InterPro" id="IPR020845">
    <property type="entry name" value="AMP-binding_CS"/>
</dbReference>
<dbReference type="InterPro" id="IPR049552">
    <property type="entry name" value="PKS_DH_N"/>
</dbReference>
<dbReference type="Pfam" id="PF00109">
    <property type="entry name" value="ketoacyl-synt"/>
    <property type="match status" value="1"/>
</dbReference>
<dbReference type="InterPro" id="IPR049551">
    <property type="entry name" value="PKS_DH_C"/>
</dbReference>
<evidence type="ECO:0000256" key="6">
    <source>
        <dbReference type="ARBA" id="ARBA00029443"/>
    </source>
</evidence>
<dbReference type="InterPro" id="IPR020806">
    <property type="entry name" value="PKS_PP-bd"/>
</dbReference>
<dbReference type="Gene3D" id="3.40.50.1820">
    <property type="entry name" value="alpha/beta hydrolase"/>
    <property type="match status" value="1"/>
</dbReference>
<feature type="domain" description="Carrier" evidence="9">
    <location>
        <begin position="2281"/>
        <end position="2356"/>
    </location>
</feature>
<dbReference type="SUPFAM" id="SSF53901">
    <property type="entry name" value="Thiolase-like"/>
    <property type="match status" value="1"/>
</dbReference>
<dbReference type="PROSITE" id="PS52004">
    <property type="entry name" value="KS3_2"/>
    <property type="match status" value="1"/>
</dbReference>
<evidence type="ECO:0000256" key="8">
    <source>
        <dbReference type="SAM" id="MobiDB-lite"/>
    </source>
</evidence>
<dbReference type="Gene3D" id="2.30.38.10">
    <property type="entry name" value="Luciferase, Domain 3"/>
    <property type="match status" value="1"/>
</dbReference>
<feature type="region of interest" description="C-terminal hotdog fold" evidence="7">
    <location>
        <begin position="1048"/>
        <end position="1192"/>
    </location>
</feature>
<keyword evidence="4" id="KW-0436">Ligase</keyword>
<dbReference type="InterPro" id="IPR014043">
    <property type="entry name" value="Acyl_transferase_dom"/>
</dbReference>
<dbReference type="Gene3D" id="3.30.70.3290">
    <property type="match status" value="1"/>
</dbReference>
<dbReference type="InterPro" id="IPR014030">
    <property type="entry name" value="Ketoacyl_synth_N"/>
</dbReference>
<evidence type="ECO:0000313" key="12">
    <source>
        <dbReference type="EMBL" id="WXA96427.1"/>
    </source>
</evidence>
<feature type="domain" description="Ketosynthase family 3 (KS3)" evidence="10">
    <location>
        <begin position="39"/>
        <end position="458"/>
    </location>
</feature>
<dbReference type="Pfam" id="PF21089">
    <property type="entry name" value="PKS_DH_N"/>
    <property type="match status" value="1"/>
</dbReference>
<dbReference type="InterPro" id="IPR045851">
    <property type="entry name" value="AMP-bd_C_sf"/>
</dbReference>
<dbReference type="InterPro" id="IPR018201">
    <property type="entry name" value="Ketoacyl_synth_AS"/>
</dbReference>
<comment type="similarity">
    <text evidence="6">In the C-terminal section; belongs to the NRP synthetase family.</text>
</comment>
<feature type="domain" description="PKS/mFAS DH" evidence="11">
    <location>
        <begin position="920"/>
        <end position="1192"/>
    </location>
</feature>
<dbReference type="Gene3D" id="3.30.300.30">
    <property type="match status" value="1"/>
</dbReference>